<dbReference type="SUPFAM" id="SSF46955">
    <property type="entry name" value="Putative DNA-binding domain"/>
    <property type="match status" value="1"/>
</dbReference>
<dbReference type="Proteomes" id="UP000192566">
    <property type="component" value="Unassembled WGS sequence"/>
</dbReference>
<dbReference type="EMBL" id="MVHR01000038">
    <property type="protein sequence ID" value="ORA70143.1"/>
    <property type="molecule type" value="Genomic_DNA"/>
</dbReference>
<dbReference type="InterPro" id="IPR000551">
    <property type="entry name" value="MerR-type_HTH_dom"/>
</dbReference>
<reference evidence="2 3" key="1">
    <citation type="submission" date="2017-02" db="EMBL/GenBank/DDBJ databases">
        <title>The new phylogeny of genus Mycobacterium.</title>
        <authorList>
            <person name="Tortoli E."/>
            <person name="Trovato A."/>
            <person name="Cirillo D.M."/>
        </authorList>
    </citation>
    <scope>NUCLEOTIDE SEQUENCE [LARGE SCALE GENOMIC DNA]</scope>
    <source>
        <strain evidence="2 3">DSM 44471</strain>
    </source>
</reference>
<keyword evidence="3" id="KW-1185">Reference proteome</keyword>
<dbReference type="AlphaFoldDB" id="A0A1X0DCN3"/>
<evidence type="ECO:0000259" key="1">
    <source>
        <dbReference type="PROSITE" id="PS50937"/>
    </source>
</evidence>
<name>A0A1X0DCN3_MYCHE</name>
<dbReference type="InterPro" id="IPR010093">
    <property type="entry name" value="SinI_DNA-bd"/>
</dbReference>
<dbReference type="RefSeq" id="WP_083076223.1">
    <property type="nucleotide sequence ID" value="NZ_AP022615.1"/>
</dbReference>
<gene>
    <name evidence="2" type="ORF">BST25_19810</name>
</gene>
<dbReference type="GO" id="GO:0003677">
    <property type="term" value="F:DNA binding"/>
    <property type="evidence" value="ECO:0007669"/>
    <property type="project" value="InterPro"/>
</dbReference>
<dbReference type="Pfam" id="PF00376">
    <property type="entry name" value="MerR"/>
    <property type="match status" value="1"/>
</dbReference>
<sequence length="66" mass="7190">MPSKYPDTGSELLAVGAAAGLVGVSVDTLRRWERNGRIIALRTPTGHRRFRRADIEALLAEEVSVS</sequence>
<dbReference type="Gene3D" id="1.10.1660.10">
    <property type="match status" value="1"/>
</dbReference>
<dbReference type="OrthoDB" id="9809391at2"/>
<evidence type="ECO:0000313" key="3">
    <source>
        <dbReference type="Proteomes" id="UP000192566"/>
    </source>
</evidence>
<dbReference type="NCBIfam" id="TIGR01764">
    <property type="entry name" value="excise"/>
    <property type="match status" value="1"/>
</dbReference>
<dbReference type="InterPro" id="IPR009061">
    <property type="entry name" value="DNA-bd_dom_put_sf"/>
</dbReference>
<comment type="caution">
    <text evidence="2">The sequence shown here is derived from an EMBL/GenBank/DDBJ whole genome shotgun (WGS) entry which is preliminary data.</text>
</comment>
<proteinExistence type="predicted"/>
<organism evidence="2 3">
    <name type="scientific">Mycobacterium heidelbergense</name>
    <dbReference type="NCBI Taxonomy" id="53376"/>
    <lineage>
        <taxon>Bacteria</taxon>
        <taxon>Bacillati</taxon>
        <taxon>Actinomycetota</taxon>
        <taxon>Actinomycetes</taxon>
        <taxon>Mycobacteriales</taxon>
        <taxon>Mycobacteriaceae</taxon>
        <taxon>Mycobacterium</taxon>
        <taxon>Mycobacterium simiae complex</taxon>
    </lineage>
</organism>
<dbReference type="STRING" id="53376.BST25_19810"/>
<dbReference type="CDD" id="cd04762">
    <property type="entry name" value="HTH_MerR-trunc"/>
    <property type="match status" value="1"/>
</dbReference>
<accession>A0A1X0DCN3</accession>
<dbReference type="GO" id="GO:0006355">
    <property type="term" value="P:regulation of DNA-templated transcription"/>
    <property type="evidence" value="ECO:0007669"/>
    <property type="project" value="InterPro"/>
</dbReference>
<dbReference type="PROSITE" id="PS50937">
    <property type="entry name" value="HTH_MERR_2"/>
    <property type="match status" value="1"/>
</dbReference>
<protein>
    <recommendedName>
        <fullName evidence="1">HTH merR-type domain-containing protein</fullName>
    </recommendedName>
</protein>
<feature type="domain" description="HTH merR-type" evidence="1">
    <location>
        <begin position="12"/>
        <end position="59"/>
    </location>
</feature>
<evidence type="ECO:0000313" key="2">
    <source>
        <dbReference type="EMBL" id="ORA70143.1"/>
    </source>
</evidence>